<keyword evidence="4" id="KW-1185">Reference proteome</keyword>
<reference evidence="3 4" key="1">
    <citation type="submission" date="2023-07" db="EMBL/GenBank/DDBJ databases">
        <title>Genomic Encyclopedia of Type Strains, Phase IV (KMG-IV): sequencing the most valuable type-strain genomes for metagenomic binning, comparative biology and taxonomic classification.</title>
        <authorList>
            <person name="Goeker M."/>
        </authorList>
    </citation>
    <scope>NUCLEOTIDE SEQUENCE [LARGE SCALE GENOMIC DNA]</scope>
    <source>
        <strain evidence="3 4">DSM 19598</strain>
    </source>
</reference>
<feature type="domain" description="HTH cro/C1-type" evidence="2">
    <location>
        <begin position="10"/>
        <end position="66"/>
    </location>
</feature>
<proteinExistence type="predicted"/>
<gene>
    <name evidence="3" type="ORF">J2S25_002425</name>
</gene>
<dbReference type="Gene3D" id="1.10.260.40">
    <property type="entry name" value="lambda repressor-like DNA-binding domains"/>
    <property type="match status" value="1"/>
</dbReference>
<evidence type="ECO:0000259" key="2">
    <source>
        <dbReference type="PROSITE" id="PS50943"/>
    </source>
</evidence>
<organism evidence="3 4">
    <name type="scientific">Mesobacillus stamsii</name>
    <dbReference type="NCBI Taxonomy" id="225347"/>
    <lineage>
        <taxon>Bacteria</taxon>
        <taxon>Bacillati</taxon>
        <taxon>Bacillota</taxon>
        <taxon>Bacilli</taxon>
        <taxon>Bacillales</taxon>
        <taxon>Bacillaceae</taxon>
        <taxon>Mesobacillus</taxon>
    </lineage>
</organism>
<dbReference type="RefSeq" id="WP_307192002.1">
    <property type="nucleotide sequence ID" value="NZ_JAUSUN010000013.1"/>
</dbReference>
<keyword evidence="1" id="KW-0238">DNA-binding</keyword>
<dbReference type="InterPro" id="IPR001387">
    <property type="entry name" value="Cro/C1-type_HTH"/>
</dbReference>
<dbReference type="SMART" id="SM00530">
    <property type="entry name" value="HTH_XRE"/>
    <property type="match status" value="1"/>
</dbReference>
<dbReference type="CDD" id="cd00093">
    <property type="entry name" value="HTH_XRE"/>
    <property type="match status" value="1"/>
</dbReference>
<accession>A0ABU0FXZ9</accession>
<dbReference type="PROSITE" id="PS50943">
    <property type="entry name" value="HTH_CROC1"/>
    <property type="match status" value="1"/>
</dbReference>
<evidence type="ECO:0000313" key="3">
    <source>
        <dbReference type="EMBL" id="MDQ0414218.1"/>
    </source>
</evidence>
<dbReference type="PANTHER" id="PTHR46797">
    <property type="entry name" value="HTH-TYPE TRANSCRIPTIONAL REGULATOR"/>
    <property type="match status" value="1"/>
</dbReference>
<dbReference type="SUPFAM" id="SSF47413">
    <property type="entry name" value="lambda repressor-like DNA-binding domains"/>
    <property type="match status" value="1"/>
</dbReference>
<dbReference type="Pfam" id="PF01381">
    <property type="entry name" value="HTH_3"/>
    <property type="match status" value="1"/>
</dbReference>
<sequence length="133" mass="15154">MNVKEFGKYLKEMRKNASISTHKLAEISGVSQSYISHLENGRKSKAPSPEILKKLADAYKCPYIHLLAKAGYLNSTELNILITKAEWADYYSIKTAKLNEFLQVRVPGRAGDNVIDIAMDYIRYLEKEINIKN</sequence>
<dbReference type="InterPro" id="IPR010982">
    <property type="entry name" value="Lambda_DNA-bd_dom_sf"/>
</dbReference>
<dbReference type="EMBL" id="JAUSUN010000013">
    <property type="protein sequence ID" value="MDQ0414218.1"/>
    <property type="molecule type" value="Genomic_DNA"/>
</dbReference>
<evidence type="ECO:0000313" key="4">
    <source>
        <dbReference type="Proteomes" id="UP001242313"/>
    </source>
</evidence>
<dbReference type="Proteomes" id="UP001242313">
    <property type="component" value="Unassembled WGS sequence"/>
</dbReference>
<evidence type="ECO:0000256" key="1">
    <source>
        <dbReference type="ARBA" id="ARBA00023125"/>
    </source>
</evidence>
<dbReference type="PANTHER" id="PTHR46797:SF1">
    <property type="entry name" value="METHYLPHOSPHONATE SYNTHASE"/>
    <property type="match status" value="1"/>
</dbReference>
<comment type="caution">
    <text evidence="3">The sequence shown here is derived from an EMBL/GenBank/DDBJ whole genome shotgun (WGS) entry which is preliminary data.</text>
</comment>
<dbReference type="InterPro" id="IPR050807">
    <property type="entry name" value="TransReg_Diox_bact_type"/>
</dbReference>
<protein>
    <submittedName>
        <fullName evidence="3">Transcriptional regulator with XRE-family HTH domain</fullName>
    </submittedName>
</protein>
<name>A0ABU0FXZ9_9BACI</name>